<reference evidence="2 3" key="1">
    <citation type="journal article" date="2014" name="Int. J. Syst. Evol. Microbiol.">
        <title>Complete genome sequence of Corynebacterium casei LMG S-19264T (=DSM 44701T), isolated from a smear-ripened cheese.</title>
        <authorList>
            <consortium name="US DOE Joint Genome Institute (JGI-PGF)"/>
            <person name="Walter F."/>
            <person name="Albersmeier A."/>
            <person name="Kalinowski J."/>
            <person name="Ruckert C."/>
        </authorList>
    </citation>
    <scope>NUCLEOTIDE SEQUENCE [LARGE SCALE GENOMIC DNA]</scope>
    <source>
        <strain evidence="2 3">CGMCC 1.15896</strain>
    </source>
</reference>
<comment type="caution">
    <text evidence="2">The sequence shown here is derived from an EMBL/GenBank/DDBJ whole genome shotgun (WGS) entry which is preliminary data.</text>
</comment>
<dbReference type="RefSeq" id="WP_164734883.1">
    <property type="nucleotide sequence ID" value="NZ_BMKB01000013.1"/>
</dbReference>
<keyword evidence="1" id="KW-0472">Membrane</keyword>
<organism evidence="2 3">
    <name type="scientific">Pelagibacterium lentulum</name>
    <dbReference type="NCBI Taxonomy" id="2029865"/>
    <lineage>
        <taxon>Bacteria</taxon>
        <taxon>Pseudomonadati</taxon>
        <taxon>Pseudomonadota</taxon>
        <taxon>Alphaproteobacteria</taxon>
        <taxon>Hyphomicrobiales</taxon>
        <taxon>Devosiaceae</taxon>
        <taxon>Pelagibacterium</taxon>
    </lineage>
</organism>
<dbReference type="AlphaFoldDB" id="A0A916RQ24"/>
<dbReference type="Proteomes" id="UP000596977">
    <property type="component" value="Unassembled WGS sequence"/>
</dbReference>
<proteinExistence type="predicted"/>
<keyword evidence="3" id="KW-1185">Reference proteome</keyword>
<evidence type="ECO:0000313" key="3">
    <source>
        <dbReference type="Proteomes" id="UP000596977"/>
    </source>
</evidence>
<gene>
    <name evidence="2" type="ORF">GCM10011499_39130</name>
</gene>
<name>A0A916RQ24_9HYPH</name>
<dbReference type="EMBL" id="BMKB01000013">
    <property type="protein sequence ID" value="GGA64852.1"/>
    <property type="molecule type" value="Genomic_DNA"/>
</dbReference>
<keyword evidence="1" id="KW-0812">Transmembrane</keyword>
<evidence type="ECO:0000256" key="1">
    <source>
        <dbReference type="SAM" id="Phobius"/>
    </source>
</evidence>
<sequence length="47" mass="5045">MGPFSLPDLRPLFFLAILGLAALALMTVGGIGFAIWFVVNHFQIVGL</sequence>
<keyword evidence="1" id="KW-1133">Transmembrane helix</keyword>
<feature type="transmembrane region" description="Helical" evidence="1">
    <location>
        <begin position="12"/>
        <end position="39"/>
    </location>
</feature>
<evidence type="ECO:0000313" key="2">
    <source>
        <dbReference type="EMBL" id="GGA64852.1"/>
    </source>
</evidence>
<protein>
    <submittedName>
        <fullName evidence="2">Uncharacterized protein</fullName>
    </submittedName>
</protein>
<accession>A0A916RQ24</accession>